<gene>
    <name evidence="3" type="ORF">PQG45_05155</name>
</gene>
<reference evidence="3 4" key="1">
    <citation type="submission" date="2023-09" db="EMBL/GenBank/DDBJ databases">
        <title>Aquirufa genomes.</title>
        <authorList>
            <person name="Pitt A."/>
        </authorList>
    </citation>
    <scope>NUCLEOTIDE SEQUENCE [LARGE SCALE GENOMIC DNA]</scope>
    <source>
        <strain evidence="3 4">LEOWEIH-7C</strain>
    </source>
</reference>
<proteinExistence type="predicted"/>
<evidence type="ECO:0000313" key="3">
    <source>
        <dbReference type="EMBL" id="MDU0808420.1"/>
    </source>
</evidence>
<keyword evidence="4" id="KW-1185">Reference proteome</keyword>
<evidence type="ECO:0000313" key="4">
    <source>
        <dbReference type="Proteomes" id="UP001249959"/>
    </source>
</evidence>
<feature type="domain" description="Outer membrane protein beta-barrel" evidence="2">
    <location>
        <begin position="31"/>
        <end position="198"/>
    </location>
</feature>
<evidence type="ECO:0000259" key="2">
    <source>
        <dbReference type="Pfam" id="PF13568"/>
    </source>
</evidence>
<protein>
    <submittedName>
        <fullName evidence="3">Porin family protein</fullName>
    </submittedName>
</protein>
<dbReference type="RefSeq" id="WP_315575195.1">
    <property type="nucleotide sequence ID" value="NZ_JARDXH010000002.1"/>
</dbReference>
<evidence type="ECO:0000256" key="1">
    <source>
        <dbReference type="SAM" id="SignalP"/>
    </source>
</evidence>
<comment type="caution">
    <text evidence="3">The sequence shown here is derived from an EMBL/GenBank/DDBJ whole genome shotgun (WGS) entry which is preliminary data.</text>
</comment>
<dbReference type="EMBL" id="JAVNWW010000001">
    <property type="protein sequence ID" value="MDU0808420.1"/>
    <property type="molecule type" value="Genomic_DNA"/>
</dbReference>
<dbReference type="InterPro" id="IPR025665">
    <property type="entry name" value="Beta-barrel_OMP_2"/>
</dbReference>
<dbReference type="Proteomes" id="UP001249959">
    <property type="component" value="Unassembled WGS sequence"/>
</dbReference>
<sequence>MHKQFRFFLVLVTMSLFASSASAQFLMPVKKVTGNFFRLGIKGGVNMASLKTEGLTYNGIGNYVVENLNAKTGYVAGVYMRLGRKFFIEPEFLISYKNGSINLPKSISTQSIQLDINYSSIDVPILLGYRLGPLHVMAGPVASYSITSNGSIADAIRQKFPTVQDAVSQAYFSYTAGAGIDLLGLTLDVRYEGNITDLSKTIPLPQGVNFSQKASLWQATLGMKIL</sequence>
<accession>A0ABU3TRC9</accession>
<organism evidence="3 4">
    <name type="scientific">Aquirufa regiilacus</name>
    <dbReference type="NCBI Taxonomy" id="3024868"/>
    <lineage>
        <taxon>Bacteria</taxon>
        <taxon>Pseudomonadati</taxon>
        <taxon>Bacteroidota</taxon>
        <taxon>Cytophagia</taxon>
        <taxon>Cytophagales</taxon>
        <taxon>Flectobacillaceae</taxon>
        <taxon>Aquirufa</taxon>
    </lineage>
</organism>
<dbReference type="Pfam" id="PF13568">
    <property type="entry name" value="OMP_b-brl_2"/>
    <property type="match status" value="1"/>
</dbReference>
<feature type="chain" id="PRO_5047415637" evidence="1">
    <location>
        <begin position="24"/>
        <end position="226"/>
    </location>
</feature>
<name>A0ABU3TRC9_9BACT</name>
<feature type="signal peptide" evidence="1">
    <location>
        <begin position="1"/>
        <end position="23"/>
    </location>
</feature>
<keyword evidence="1" id="KW-0732">Signal</keyword>